<feature type="domain" description="ABC transporter" evidence="4">
    <location>
        <begin position="5"/>
        <end position="234"/>
    </location>
</feature>
<keyword evidence="6" id="KW-1185">Reference proteome</keyword>
<dbReference type="SMART" id="SM00382">
    <property type="entry name" value="AAA"/>
    <property type="match status" value="1"/>
</dbReference>
<evidence type="ECO:0000256" key="2">
    <source>
        <dbReference type="ARBA" id="ARBA00022741"/>
    </source>
</evidence>
<comment type="caution">
    <text evidence="5">The sequence shown here is derived from an EMBL/GenBank/DDBJ whole genome shotgun (WGS) entry which is preliminary data.</text>
</comment>
<reference evidence="6" key="1">
    <citation type="journal article" date="2019" name="Int. J. Syst. Evol. Microbiol.">
        <title>The Global Catalogue of Microorganisms (GCM) 10K type strain sequencing project: providing services to taxonomists for standard genome sequencing and annotation.</title>
        <authorList>
            <consortium name="The Broad Institute Genomics Platform"/>
            <consortium name="The Broad Institute Genome Sequencing Center for Infectious Disease"/>
            <person name="Wu L."/>
            <person name="Ma J."/>
        </authorList>
    </citation>
    <scope>NUCLEOTIDE SEQUENCE [LARGE SCALE GENOMIC DNA]</scope>
    <source>
        <strain evidence="6">JCM 31319</strain>
    </source>
</reference>
<dbReference type="InterPro" id="IPR003593">
    <property type="entry name" value="AAA+_ATPase"/>
</dbReference>
<dbReference type="PROSITE" id="PS00211">
    <property type="entry name" value="ABC_TRANSPORTER_1"/>
    <property type="match status" value="1"/>
</dbReference>
<dbReference type="SUPFAM" id="SSF52540">
    <property type="entry name" value="P-loop containing nucleoside triphosphate hydrolases"/>
    <property type="match status" value="1"/>
</dbReference>
<sequence length="236" mass="25745">MNIVLEAKQLRKEYQDKLALKGLNLQIKSGEIFCLLGQNGAGKSTTINLLLGFIKPTSGAAYINGYEVATNVTKVKEYLAYIPENVMLYPNLTGLENLALFSSLAGFDYSRDDLMQYLLNAGLPAEAAGRRVGAYSKGMRQKVGIAIAVAKHAKVLLLDEPTSGLDPKASNEFSKLLLHLSNAGTAIFMATHDIFRSKEVGTRVGIMREGELVDVLPAADLEANELEKLYLNHMHS</sequence>
<evidence type="ECO:0000259" key="4">
    <source>
        <dbReference type="PROSITE" id="PS50893"/>
    </source>
</evidence>
<evidence type="ECO:0000313" key="6">
    <source>
        <dbReference type="Proteomes" id="UP001597094"/>
    </source>
</evidence>
<dbReference type="GO" id="GO:0005524">
    <property type="term" value="F:ATP binding"/>
    <property type="evidence" value="ECO:0007669"/>
    <property type="project" value="UniProtKB-KW"/>
</dbReference>
<dbReference type="PANTHER" id="PTHR42939">
    <property type="entry name" value="ABC TRANSPORTER ATP-BINDING PROTEIN ALBC-RELATED"/>
    <property type="match status" value="1"/>
</dbReference>
<name>A0ABW3SQV0_9BACT</name>
<dbReference type="InterPro" id="IPR003439">
    <property type="entry name" value="ABC_transporter-like_ATP-bd"/>
</dbReference>
<dbReference type="PROSITE" id="PS50893">
    <property type="entry name" value="ABC_TRANSPORTER_2"/>
    <property type="match status" value="1"/>
</dbReference>
<dbReference type="InterPro" id="IPR051782">
    <property type="entry name" value="ABC_Transporter_VariousFunc"/>
</dbReference>
<evidence type="ECO:0000313" key="5">
    <source>
        <dbReference type="EMBL" id="MFD1186700.1"/>
    </source>
</evidence>
<protein>
    <submittedName>
        <fullName evidence="5">ABC transporter ATP-binding protein</fullName>
    </submittedName>
</protein>
<organism evidence="5 6">
    <name type="scientific">Pontibacter rugosus</name>
    <dbReference type="NCBI Taxonomy" id="1745966"/>
    <lineage>
        <taxon>Bacteria</taxon>
        <taxon>Pseudomonadati</taxon>
        <taxon>Bacteroidota</taxon>
        <taxon>Cytophagia</taxon>
        <taxon>Cytophagales</taxon>
        <taxon>Hymenobacteraceae</taxon>
        <taxon>Pontibacter</taxon>
    </lineage>
</organism>
<evidence type="ECO:0000256" key="1">
    <source>
        <dbReference type="ARBA" id="ARBA00022448"/>
    </source>
</evidence>
<keyword evidence="1" id="KW-0813">Transport</keyword>
<dbReference type="EMBL" id="JBHTLD010000086">
    <property type="protein sequence ID" value="MFD1186700.1"/>
    <property type="molecule type" value="Genomic_DNA"/>
</dbReference>
<dbReference type="InterPro" id="IPR017871">
    <property type="entry name" value="ABC_transporter-like_CS"/>
</dbReference>
<dbReference type="Gene3D" id="3.40.50.300">
    <property type="entry name" value="P-loop containing nucleotide triphosphate hydrolases"/>
    <property type="match status" value="1"/>
</dbReference>
<evidence type="ECO:0000256" key="3">
    <source>
        <dbReference type="ARBA" id="ARBA00022840"/>
    </source>
</evidence>
<dbReference type="Proteomes" id="UP001597094">
    <property type="component" value="Unassembled WGS sequence"/>
</dbReference>
<dbReference type="PANTHER" id="PTHR42939:SF1">
    <property type="entry name" value="ABC TRANSPORTER ATP-BINDING PROTEIN ALBC-RELATED"/>
    <property type="match status" value="1"/>
</dbReference>
<keyword evidence="2" id="KW-0547">Nucleotide-binding</keyword>
<dbReference type="RefSeq" id="WP_377527190.1">
    <property type="nucleotide sequence ID" value="NZ_JBHTLD010000086.1"/>
</dbReference>
<proteinExistence type="predicted"/>
<dbReference type="InterPro" id="IPR027417">
    <property type="entry name" value="P-loop_NTPase"/>
</dbReference>
<accession>A0ABW3SQV0</accession>
<dbReference type="Pfam" id="PF00005">
    <property type="entry name" value="ABC_tran"/>
    <property type="match status" value="1"/>
</dbReference>
<dbReference type="CDD" id="cd03230">
    <property type="entry name" value="ABC_DR_subfamily_A"/>
    <property type="match status" value="1"/>
</dbReference>
<gene>
    <name evidence="5" type="ORF">ACFQ2O_10830</name>
</gene>
<keyword evidence="3 5" id="KW-0067">ATP-binding</keyword>